<dbReference type="AlphaFoldDB" id="A0A2P8F6B5"/>
<evidence type="ECO:0000256" key="1">
    <source>
        <dbReference type="SAM" id="MobiDB-lite"/>
    </source>
</evidence>
<proteinExistence type="predicted"/>
<dbReference type="RefSeq" id="WP_243403744.1">
    <property type="nucleotide sequence ID" value="NZ_PYGJ01000019.1"/>
</dbReference>
<dbReference type="PANTHER" id="PTHR30461">
    <property type="entry name" value="DNA-INVERTASE FROM LAMBDOID PROPHAGE"/>
    <property type="match status" value="1"/>
</dbReference>
<feature type="domain" description="Recombinase" evidence="3">
    <location>
        <begin position="169"/>
        <end position="287"/>
    </location>
</feature>
<protein>
    <submittedName>
        <fullName evidence="4">DNA invertase Pin-like site-specific DNA recombinase</fullName>
    </submittedName>
</protein>
<organism evidence="4 5">
    <name type="scientific">Shimia abyssi</name>
    <dbReference type="NCBI Taxonomy" id="1662395"/>
    <lineage>
        <taxon>Bacteria</taxon>
        <taxon>Pseudomonadati</taxon>
        <taxon>Pseudomonadota</taxon>
        <taxon>Alphaproteobacteria</taxon>
        <taxon>Rhodobacterales</taxon>
        <taxon>Roseobacteraceae</taxon>
    </lineage>
</organism>
<dbReference type="InterPro" id="IPR036162">
    <property type="entry name" value="Resolvase-like_N_sf"/>
</dbReference>
<dbReference type="GO" id="GO:0003677">
    <property type="term" value="F:DNA binding"/>
    <property type="evidence" value="ECO:0007669"/>
    <property type="project" value="InterPro"/>
</dbReference>
<gene>
    <name evidence="4" type="ORF">CLV88_11914</name>
</gene>
<keyword evidence="5" id="KW-1185">Reference proteome</keyword>
<dbReference type="Pfam" id="PF07508">
    <property type="entry name" value="Recombinase"/>
    <property type="match status" value="1"/>
</dbReference>
<dbReference type="Proteomes" id="UP000240418">
    <property type="component" value="Unassembled WGS sequence"/>
</dbReference>
<evidence type="ECO:0000259" key="2">
    <source>
        <dbReference type="PROSITE" id="PS51736"/>
    </source>
</evidence>
<dbReference type="PROSITE" id="PS51736">
    <property type="entry name" value="RECOMBINASES_3"/>
    <property type="match status" value="1"/>
</dbReference>
<comment type="caution">
    <text evidence="4">The sequence shown here is derived from an EMBL/GenBank/DDBJ whole genome shotgun (WGS) entry which is preliminary data.</text>
</comment>
<dbReference type="PANTHER" id="PTHR30461:SF23">
    <property type="entry name" value="DNA RECOMBINASE-RELATED"/>
    <property type="match status" value="1"/>
</dbReference>
<dbReference type="PROSITE" id="PS51737">
    <property type="entry name" value="RECOMBINASE_DNA_BIND"/>
    <property type="match status" value="1"/>
</dbReference>
<dbReference type="Gene3D" id="3.90.1750.20">
    <property type="entry name" value="Putative Large Serine Recombinase, Chain B, Domain 2"/>
    <property type="match status" value="1"/>
</dbReference>
<dbReference type="InterPro" id="IPR038109">
    <property type="entry name" value="DNA_bind_recomb_sf"/>
</dbReference>
<evidence type="ECO:0000259" key="3">
    <source>
        <dbReference type="PROSITE" id="PS51737"/>
    </source>
</evidence>
<dbReference type="EMBL" id="PYGJ01000019">
    <property type="protein sequence ID" value="PSL17245.1"/>
    <property type="molecule type" value="Genomic_DNA"/>
</dbReference>
<dbReference type="InterPro" id="IPR006119">
    <property type="entry name" value="Resolv_N"/>
</dbReference>
<evidence type="ECO:0000313" key="5">
    <source>
        <dbReference type="Proteomes" id="UP000240418"/>
    </source>
</evidence>
<feature type="region of interest" description="Disordered" evidence="1">
    <location>
        <begin position="282"/>
        <end position="324"/>
    </location>
</feature>
<feature type="domain" description="Resolvase/invertase-type recombinase catalytic" evidence="2">
    <location>
        <begin position="9"/>
        <end position="161"/>
    </location>
</feature>
<dbReference type="SUPFAM" id="SSF53041">
    <property type="entry name" value="Resolvase-like"/>
    <property type="match status" value="1"/>
</dbReference>
<dbReference type="CDD" id="cd00338">
    <property type="entry name" value="Ser_Recombinase"/>
    <property type="match status" value="1"/>
</dbReference>
<dbReference type="SMART" id="SM00857">
    <property type="entry name" value="Resolvase"/>
    <property type="match status" value="1"/>
</dbReference>
<reference evidence="4 5" key="1">
    <citation type="submission" date="2018-03" db="EMBL/GenBank/DDBJ databases">
        <title>Genomic Encyclopedia of Archaeal and Bacterial Type Strains, Phase II (KMG-II): from individual species to whole genera.</title>
        <authorList>
            <person name="Goeker M."/>
        </authorList>
    </citation>
    <scope>NUCLEOTIDE SEQUENCE [LARGE SCALE GENOMIC DNA]</scope>
    <source>
        <strain evidence="4 5">DSM 100673</strain>
    </source>
</reference>
<feature type="compositionally biased region" description="Polar residues" evidence="1">
    <location>
        <begin position="293"/>
        <end position="304"/>
    </location>
</feature>
<dbReference type="InterPro" id="IPR011109">
    <property type="entry name" value="DNA_bind_recombinase_dom"/>
</dbReference>
<dbReference type="InterPro" id="IPR050639">
    <property type="entry name" value="SSR_resolvase"/>
</dbReference>
<dbReference type="GO" id="GO:0000150">
    <property type="term" value="F:DNA strand exchange activity"/>
    <property type="evidence" value="ECO:0007669"/>
    <property type="project" value="InterPro"/>
</dbReference>
<name>A0A2P8F6B5_9RHOB</name>
<dbReference type="Gene3D" id="3.40.50.1390">
    <property type="entry name" value="Resolvase, N-terminal catalytic domain"/>
    <property type="match status" value="1"/>
</dbReference>
<dbReference type="Pfam" id="PF00239">
    <property type="entry name" value="Resolvase"/>
    <property type="match status" value="1"/>
</dbReference>
<sequence>MTMSKSRIRCAIYTRKSSDEGLDQDFNSLDAQHEACVAYIASQRHEGWIAGKARYDDGGISGGTLDRSGLQRLLADIDAGRVQMVVVYKIDRLTRSLADFAKLVERFDAAGCSFVSVTQAFNTASSMGRLTLNVLLSFAQFEREVTAERIRDKIAASKKKGLWMGGVPPLGYDPHPDPKTRGLLINAEEAETVRAIYQLYDDLGCLNAVMHCANEMGLQSKLHRFKSGRVQGGNPFSRGQIYALLCNPIYIGKIRHKAWVWDGQHDAIIDKELWDQIQDKLKSASARPRSRNGLANSHTKNGTAPLSGKLRDETGDRLTPTHTKRHGRRLRYYISNRLISGGTEPIGWRLPAAQLEQAVADIILQHIGRLARGHRILTKADLQAGDAIRDKASGLAVRLSRGAPNLVESLVCKGSVGKGCITLVLRATELANELSLRPDEIDPTALRIESPFALRRRGVEGKIVVGDREPKPDQTLLRALARAHAWTADLRNGKPLSKIAAGTSHSESYIRTRTRTQLAFLSPAIQKAIFEGRQPTDLTLERIVRKPIPLDWDGQAKSYGFDVSLGLP</sequence>
<accession>A0A2P8F6B5</accession>
<evidence type="ECO:0000313" key="4">
    <source>
        <dbReference type="EMBL" id="PSL17245.1"/>
    </source>
</evidence>